<dbReference type="Proteomes" id="UP000035722">
    <property type="component" value="Unassembled WGS sequence"/>
</dbReference>
<sequence>MENNATFTVRNAPERRRYELLEGDAVIGKAHYLPHNSTKGPERIFYHTTVSEDYAGQGLAARLVQEALDDTLAAGIAVVPVCPYVKTWLRKHNDYQPRMTPVHPEHLAAVQHAGNQ</sequence>
<dbReference type="STRING" id="861266.ARTSIC4J27_353"/>
<feature type="domain" description="N-acetyltransferase" evidence="1">
    <location>
        <begin position="10"/>
        <end position="100"/>
    </location>
</feature>
<dbReference type="EMBL" id="CAQI01000027">
    <property type="protein sequence ID" value="CCQ44427.1"/>
    <property type="molecule type" value="Genomic_DNA"/>
</dbReference>
<accession>A0A024GXU3</accession>
<dbReference type="GO" id="GO:0016746">
    <property type="term" value="F:acyltransferase activity"/>
    <property type="evidence" value="ECO:0007669"/>
    <property type="project" value="UniProtKB-KW"/>
</dbReference>
<dbReference type="AlphaFoldDB" id="A0A024GXU3"/>
<dbReference type="SUPFAM" id="SSF55729">
    <property type="entry name" value="Acyl-CoA N-acyltransferases (Nat)"/>
    <property type="match status" value="1"/>
</dbReference>
<proteinExistence type="predicted"/>
<dbReference type="InterPro" id="IPR016181">
    <property type="entry name" value="Acyl_CoA_acyltransferase"/>
</dbReference>
<organism evidence="2 3">
    <name type="scientific">Pseudarthrobacter siccitolerans</name>
    <dbReference type="NCBI Taxonomy" id="861266"/>
    <lineage>
        <taxon>Bacteria</taxon>
        <taxon>Bacillati</taxon>
        <taxon>Actinomycetota</taxon>
        <taxon>Actinomycetes</taxon>
        <taxon>Micrococcales</taxon>
        <taxon>Micrococcaceae</taxon>
        <taxon>Pseudarthrobacter</taxon>
    </lineage>
</organism>
<dbReference type="Gene3D" id="3.40.630.30">
    <property type="match status" value="1"/>
</dbReference>
<keyword evidence="2" id="KW-0808">Transferase</keyword>
<protein>
    <submittedName>
        <fullName evidence="2">GNAT-family acetyltransferase</fullName>
        <ecNumber evidence="2">2.3.-.-</ecNumber>
    </submittedName>
</protein>
<comment type="caution">
    <text evidence="2">The sequence shown here is derived from an EMBL/GenBank/DDBJ whole genome shotgun (WGS) entry which is preliminary data.</text>
</comment>
<gene>
    <name evidence="2" type="ORF">ARTSIC4J27_353</name>
</gene>
<evidence type="ECO:0000259" key="1">
    <source>
        <dbReference type="PROSITE" id="PS51729"/>
    </source>
</evidence>
<dbReference type="InterPro" id="IPR045057">
    <property type="entry name" value="Gcn5-rel_NAT"/>
</dbReference>
<name>A0A024GXU3_9MICC</name>
<dbReference type="EC" id="2.3.-.-" evidence="2"/>
<keyword evidence="3" id="KW-1185">Reference proteome</keyword>
<evidence type="ECO:0000313" key="3">
    <source>
        <dbReference type="Proteomes" id="UP000035722"/>
    </source>
</evidence>
<dbReference type="RefSeq" id="WP_050053504.1">
    <property type="nucleotide sequence ID" value="NZ_CAQI01000027.1"/>
</dbReference>
<dbReference type="InterPro" id="IPR031165">
    <property type="entry name" value="GNAT_YJDJ"/>
</dbReference>
<dbReference type="CDD" id="cd04301">
    <property type="entry name" value="NAT_SF"/>
    <property type="match status" value="1"/>
</dbReference>
<dbReference type="PROSITE" id="PS51729">
    <property type="entry name" value="GNAT_YJDJ"/>
    <property type="match status" value="1"/>
</dbReference>
<dbReference type="PANTHER" id="PTHR31435:SF10">
    <property type="entry name" value="BSR4717 PROTEIN"/>
    <property type="match status" value="1"/>
</dbReference>
<reference evidence="3" key="1">
    <citation type="journal article" date="2014" name="Genome Announc.">
        <title>Genome Sequence of Arthrobacter siccitolerans 4J27, a Xeroprotectant-Producing Desiccation-Tolerant Microorganism.</title>
        <authorList>
            <person name="Manzanera M."/>
            <person name="Santa-Cruz-Calvo L."/>
            <person name="Vilchez J.I."/>
            <person name="Garcia-Fontana C."/>
            <person name="Silva-Castro G.A."/>
            <person name="Calvo C."/>
            <person name="Gonzalez-Lopez J."/>
        </authorList>
    </citation>
    <scope>NUCLEOTIDE SEQUENCE [LARGE SCALE GENOMIC DNA]</scope>
    <source>
        <strain evidence="3">4J27</strain>
    </source>
</reference>
<keyword evidence="2" id="KW-0012">Acyltransferase</keyword>
<dbReference type="PANTHER" id="PTHR31435">
    <property type="entry name" value="PROTEIN NATD1"/>
    <property type="match status" value="1"/>
</dbReference>
<dbReference type="Pfam" id="PF14542">
    <property type="entry name" value="Acetyltransf_CG"/>
    <property type="match status" value="1"/>
</dbReference>
<evidence type="ECO:0000313" key="2">
    <source>
        <dbReference type="EMBL" id="CCQ44427.1"/>
    </source>
</evidence>
<dbReference type="OrthoDB" id="5405911at2"/>